<gene>
    <name evidence="1" type="ORF">MGYG_06527</name>
</gene>
<accession>E4UZK0</accession>
<reference evidence="2" key="1">
    <citation type="journal article" date="2012" name="MBio">
        <title>Comparative genome analysis of Trichophyton rubrum and related dermatophytes reveals candidate genes involved in infection.</title>
        <authorList>
            <person name="Martinez D.A."/>
            <person name="Oliver B.G."/>
            <person name="Graeser Y."/>
            <person name="Goldberg J.M."/>
            <person name="Li W."/>
            <person name="Martinez-Rossi N.M."/>
            <person name="Monod M."/>
            <person name="Shelest E."/>
            <person name="Barton R.C."/>
            <person name="Birch E."/>
            <person name="Brakhage A.A."/>
            <person name="Chen Z."/>
            <person name="Gurr S.J."/>
            <person name="Heiman D."/>
            <person name="Heitman J."/>
            <person name="Kosti I."/>
            <person name="Rossi A."/>
            <person name="Saif S."/>
            <person name="Samalova M."/>
            <person name="Saunders C.W."/>
            <person name="Shea T."/>
            <person name="Summerbell R.C."/>
            <person name="Xu J."/>
            <person name="Young S."/>
            <person name="Zeng Q."/>
            <person name="Birren B.W."/>
            <person name="Cuomo C.A."/>
            <person name="White T.C."/>
        </authorList>
    </citation>
    <scope>NUCLEOTIDE SEQUENCE [LARGE SCALE GENOMIC DNA]</scope>
    <source>
        <strain evidence="2">ATCC MYA-4604 / CBS 118893</strain>
    </source>
</reference>
<dbReference type="RefSeq" id="XP_003171984.1">
    <property type="nucleotide sequence ID" value="XM_003171936.1"/>
</dbReference>
<protein>
    <submittedName>
        <fullName evidence="1">Uncharacterized protein</fullName>
    </submittedName>
</protein>
<dbReference type="VEuPathDB" id="FungiDB:MGYG_06527"/>
<name>E4UZK0_ARTGP</name>
<evidence type="ECO:0000313" key="1">
    <source>
        <dbReference type="EMBL" id="EFR03530.1"/>
    </source>
</evidence>
<sequence length="110" mass="12211">MGTEYAYTTSRLSHENWAKSIAETVAVRQLPVAQYSTVESLPSTIRRCTPNAAPLYGVWSMLINNVPQQTQGCCNSQLISCFRNGKIELREVRALIPACFMEPGDTGQRS</sequence>
<dbReference type="HOGENOM" id="CLU_2170467_0_0_1"/>
<dbReference type="Proteomes" id="UP000002669">
    <property type="component" value="Unassembled WGS sequence"/>
</dbReference>
<dbReference type="InParanoid" id="E4UZK0"/>
<proteinExistence type="predicted"/>
<organism evidence="2">
    <name type="scientific">Arthroderma gypseum (strain ATCC MYA-4604 / CBS 118893)</name>
    <name type="common">Microsporum gypseum</name>
    <dbReference type="NCBI Taxonomy" id="535722"/>
    <lineage>
        <taxon>Eukaryota</taxon>
        <taxon>Fungi</taxon>
        <taxon>Dikarya</taxon>
        <taxon>Ascomycota</taxon>
        <taxon>Pezizomycotina</taxon>
        <taxon>Eurotiomycetes</taxon>
        <taxon>Eurotiomycetidae</taxon>
        <taxon>Onygenales</taxon>
        <taxon>Arthrodermataceae</taxon>
        <taxon>Nannizzia</taxon>
    </lineage>
</organism>
<evidence type="ECO:0000313" key="2">
    <source>
        <dbReference type="Proteomes" id="UP000002669"/>
    </source>
</evidence>
<dbReference type="EMBL" id="DS989826">
    <property type="protein sequence ID" value="EFR03530.1"/>
    <property type="molecule type" value="Genomic_DNA"/>
</dbReference>
<dbReference type="AlphaFoldDB" id="E4UZK0"/>
<keyword evidence="2" id="KW-1185">Reference proteome</keyword>
<dbReference type="GeneID" id="10027244"/>